<accession>A0A975G0K1</accession>
<dbReference type="KEGG" id="caul:KCG34_03160"/>
<dbReference type="EMBL" id="CP073078">
    <property type="protein sequence ID" value="QUD88903.1"/>
    <property type="molecule type" value="Genomic_DNA"/>
</dbReference>
<feature type="compositionally biased region" description="Acidic residues" evidence="1">
    <location>
        <begin position="77"/>
        <end position="88"/>
    </location>
</feature>
<feature type="region of interest" description="Disordered" evidence="1">
    <location>
        <begin position="50"/>
        <end position="96"/>
    </location>
</feature>
<gene>
    <name evidence="2" type="ORF">KCG34_03160</name>
</gene>
<protein>
    <submittedName>
        <fullName evidence="2">Uncharacterized protein</fullName>
    </submittedName>
</protein>
<organism evidence="2 3">
    <name type="scientific">Phenylobacterium montanum</name>
    <dbReference type="NCBI Taxonomy" id="2823693"/>
    <lineage>
        <taxon>Bacteria</taxon>
        <taxon>Pseudomonadati</taxon>
        <taxon>Pseudomonadota</taxon>
        <taxon>Alphaproteobacteria</taxon>
        <taxon>Caulobacterales</taxon>
        <taxon>Caulobacteraceae</taxon>
        <taxon>Phenylobacterium</taxon>
    </lineage>
</organism>
<feature type="compositionally biased region" description="Low complexity" evidence="1">
    <location>
        <begin position="12"/>
        <end position="23"/>
    </location>
</feature>
<dbReference type="Proteomes" id="UP000676409">
    <property type="component" value="Chromosome"/>
</dbReference>
<feature type="compositionally biased region" description="Low complexity" evidence="1">
    <location>
        <begin position="167"/>
        <end position="177"/>
    </location>
</feature>
<evidence type="ECO:0000313" key="3">
    <source>
        <dbReference type="Proteomes" id="UP000676409"/>
    </source>
</evidence>
<reference evidence="2" key="1">
    <citation type="submission" date="2021-04" db="EMBL/GenBank/DDBJ databases">
        <title>The complete genome sequence of Caulobacter sp. S6.</title>
        <authorList>
            <person name="Tang Y."/>
            <person name="Ouyang W."/>
            <person name="Liu Q."/>
            <person name="Huang B."/>
            <person name="Guo Z."/>
            <person name="Lei P."/>
        </authorList>
    </citation>
    <scope>NUCLEOTIDE SEQUENCE</scope>
    <source>
        <strain evidence="2">S6</strain>
    </source>
</reference>
<feature type="region of interest" description="Disordered" evidence="1">
    <location>
        <begin position="136"/>
        <end position="177"/>
    </location>
</feature>
<proteinExistence type="predicted"/>
<keyword evidence="3" id="KW-1185">Reference proteome</keyword>
<sequence>MRVARAMGERTAVAAEEAEVSPAEAAQAASGFARVARAVRQTLALEARLAEGAPPRGGWRQARAPRAGVAARSGDDDRLDDEPDDEDLREEREWLGDPDEDLFAGLDLEAGVEALTAAVRRQAAETAAVLRKGLGTAGAVAKSPEARSIGTSERRAVSPPEWPPVPAFRARAARGPP</sequence>
<name>A0A975G0K1_9CAUL</name>
<dbReference type="AlphaFoldDB" id="A0A975G0K1"/>
<feature type="region of interest" description="Disordered" evidence="1">
    <location>
        <begin position="1"/>
        <end position="23"/>
    </location>
</feature>
<evidence type="ECO:0000256" key="1">
    <source>
        <dbReference type="SAM" id="MobiDB-lite"/>
    </source>
</evidence>
<dbReference type="RefSeq" id="WP_211938953.1">
    <property type="nucleotide sequence ID" value="NZ_CP073078.1"/>
</dbReference>
<evidence type="ECO:0000313" key="2">
    <source>
        <dbReference type="EMBL" id="QUD88903.1"/>
    </source>
</evidence>